<protein>
    <submittedName>
        <fullName evidence="2">tRNA modification GTPase MnmE</fullName>
        <ecNumber evidence="2">3.6.5.-</ecNumber>
    </submittedName>
</protein>
<proteinExistence type="predicted"/>
<reference evidence="2 3" key="1">
    <citation type="submission" date="2019-02" db="EMBL/GenBank/DDBJ databases">
        <title>Deep-cultivation of Planctomycetes and their phenomic and genomic characterization uncovers novel biology.</title>
        <authorList>
            <person name="Wiegand S."/>
            <person name="Jogler M."/>
            <person name="Boedeker C."/>
            <person name="Pinto D."/>
            <person name="Vollmers J."/>
            <person name="Rivas-Marin E."/>
            <person name="Kohn T."/>
            <person name="Peeters S.H."/>
            <person name="Heuer A."/>
            <person name="Rast P."/>
            <person name="Oberbeckmann S."/>
            <person name="Bunk B."/>
            <person name="Jeske O."/>
            <person name="Meyerdierks A."/>
            <person name="Storesund J.E."/>
            <person name="Kallscheuer N."/>
            <person name="Luecker S."/>
            <person name="Lage O.M."/>
            <person name="Pohl T."/>
            <person name="Merkel B.J."/>
            <person name="Hornburger P."/>
            <person name="Mueller R.-W."/>
            <person name="Bruemmer F."/>
            <person name="Labrenz M."/>
            <person name="Spormann A.M."/>
            <person name="Op Den Camp H."/>
            <person name="Overmann J."/>
            <person name="Amann R."/>
            <person name="Jetten M.S.M."/>
            <person name="Mascher T."/>
            <person name="Medema M.H."/>
            <person name="Devos D.P."/>
            <person name="Kaster A.-K."/>
            <person name="Ovreas L."/>
            <person name="Rohde M."/>
            <person name="Galperin M.Y."/>
            <person name="Jogler C."/>
        </authorList>
    </citation>
    <scope>NUCLEOTIDE SEQUENCE [LARGE SCALE GENOMIC DNA]</scope>
    <source>
        <strain evidence="2 3">Enr8</strain>
    </source>
</reference>
<dbReference type="RefSeq" id="WP_146432077.1">
    <property type="nucleotide sequence ID" value="NZ_SJPF01000003.1"/>
</dbReference>
<dbReference type="GO" id="GO:0016787">
    <property type="term" value="F:hydrolase activity"/>
    <property type="evidence" value="ECO:0007669"/>
    <property type="project" value="UniProtKB-KW"/>
</dbReference>
<keyword evidence="2" id="KW-0378">Hydrolase</keyword>
<dbReference type="OrthoDB" id="9805918at2"/>
<dbReference type="SUPFAM" id="SSF103025">
    <property type="entry name" value="Folate-binding domain"/>
    <property type="match status" value="1"/>
</dbReference>
<dbReference type="PANTHER" id="PTHR42714:SF2">
    <property type="entry name" value="TRNA MODIFICATION GTPASE GTPBP3, MITOCHONDRIAL"/>
    <property type="match status" value="1"/>
</dbReference>
<dbReference type="EMBL" id="SJPF01000003">
    <property type="protein sequence ID" value="TWT32784.1"/>
    <property type="molecule type" value="Genomic_DNA"/>
</dbReference>
<accession>A0A5C5V2F1</accession>
<dbReference type="AlphaFoldDB" id="A0A5C5V2F1"/>
<dbReference type="GO" id="GO:0002098">
    <property type="term" value="P:tRNA wobble uridine modification"/>
    <property type="evidence" value="ECO:0007669"/>
    <property type="project" value="TreeGrafter"/>
</dbReference>
<dbReference type="InterPro" id="IPR031168">
    <property type="entry name" value="G_TrmE"/>
</dbReference>
<dbReference type="Pfam" id="PF10396">
    <property type="entry name" value="TrmE_N"/>
    <property type="match status" value="1"/>
</dbReference>
<dbReference type="PANTHER" id="PTHR42714">
    <property type="entry name" value="TRNA MODIFICATION GTPASE GTPBP3"/>
    <property type="match status" value="1"/>
</dbReference>
<dbReference type="InterPro" id="IPR005225">
    <property type="entry name" value="Small_GTP-bd"/>
</dbReference>
<evidence type="ECO:0000313" key="2">
    <source>
        <dbReference type="EMBL" id="TWT32784.1"/>
    </source>
</evidence>
<dbReference type="InterPro" id="IPR018948">
    <property type="entry name" value="GTP-bd_TrmE_N"/>
</dbReference>
<dbReference type="GO" id="GO:0005525">
    <property type="term" value="F:GTP binding"/>
    <property type="evidence" value="ECO:0007669"/>
    <property type="project" value="InterPro"/>
</dbReference>
<sequence>MSETIAALVTPSGRSAIATVVVEGPAADQAVDRHFFPLGKKQAGASQVGDILVGHWRDGEQDAGEELVVSRTAADRIEVHCHGGVAASRRIMDHLVAAGCREVDWTEYAHRSEHAPVIADARVALAAAKTARTAGYLLDQYNGALPTELAAIVQLLQTDHANEAPLRLQSLLASANFGIHLTQPWKVVIAGRPNVGKSSLINALVGYERAIVFDQPGTTRDAVTATAAFDGWPVELADTAGLRDSDDAIEREGVARARKLQSAADLILLAIDQSAPWTDEDQQLHDAYPNAIVIHNKADLRADNTSQRPPGLKVSAQRGDGLEQLITMIGHALVQTPPMPGTPLLFTTQQVAAIQTALQQIKAKEEASALATLKALTS</sequence>
<dbReference type="EC" id="3.6.5.-" evidence="2"/>
<dbReference type="InterPro" id="IPR006073">
    <property type="entry name" value="GTP-bd"/>
</dbReference>
<dbReference type="Pfam" id="PF01926">
    <property type="entry name" value="MMR_HSR1"/>
    <property type="match status" value="1"/>
</dbReference>
<dbReference type="CDD" id="cd04164">
    <property type="entry name" value="trmE"/>
    <property type="match status" value="1"/>
</dbReference>
<dbReference type="InterPro" id="IPR027266">
    <property type="entry name" value="TrmE/GcvT-like"/>
</dbReference>
<dbReference type="NCBIfam" id="TIGR00231">
    <property type="entry name" value="small_GTP"/>
    <property type="match status" value="1"/>
</dbReference>
<dbReference type="GO" id="GO:0005829">
    <property type="term" value="C:cytosol"/>
    <property type="evidence" value="ECO:0007669"/>
    <property type="project" value="TreeGrafter"/>
</dbReference>
<name>A0A5C5V2F1_9BACT</name>
<dbReference type="Gene3D" id="3.40.50.300">
    <property type="entry name" value="P-loop containing nucleotide triphosphate hydrolases"/>
    <property type="match status" value="1"/>
</dbReference>
<gene>
    <name evidence="2" type="primary">mnmE_1</name>
    <name evidence="2" type="ORF">Enr8_25900</name>
</gene>
<dbReference type="PROSITE" id="PS51709">
    <property type="entry name" value="G_TRME"/>
    <property type="match status" value="1"/>
</dbReference>
<dbReference type="Proteomes" id="UP000318878">
    <property type="component" value="Unassembled WGS sequence"/>
</dbReference>
<dbReference type="Gene3D" id="3.30.1360.120">
    <property type="entry name" value="Probable tRNA modification gtpase trme, domain 1"/>
    <property type="match status" value="1"/>
</dbReference>
<organism evidence="2 3">
    <name type="scientific">Blastopirellula retiformator</name>
    <dbReference type="NCBI Taxonomy" id="2527970"/>
    <lineage>
        <taxon>Bacteria</taxon>
        <taxon>Pseudomonadati</taxon>
        <taxon>Planctomycetota</taxon>
        <taxon>Planctomycetia</taxon>
        <taxon>Pirellulales</taxon>
        <taxon>Pirellulaceae</taxon>
        <taxon>Blastopirellula</taxon>
    </lineage>
</organism>
<comment type="caution">
    <text evidence="2">The sequence shown here is derived from an EMBL/GenBank/DDBJ whole genome shotgun (WGS) entry which is preliminary data.</text>
</comment>
<keyword evidence="3" id="KW-1185">Reference proteome</keyword>
<evidence type="ECO:0000313" key="3">
    <source>
        <dbReference type="Proteomes" id="UP000318878"/>
    </source>
</evidence>
<feature type="domain" description="TrmE-type G" evidence="1">
    <location>
        <begin position="184"/>
        <end position="334"/>
    </location>
</feature>
<evidence type="ECO:0000259" key="1">
    <source>
        <dbReference type="PROSITE" id="PS51709"/>
    </source>
</evidence>
<dbReference type="GO" id="GO:0030488">
    <property type="term" value="P:tRNA methylation"/>
    <property type="evidence" value="ECO:0007669"/>
    <property type="project" value="TreeGrafter"/>
</dbReference>
<dbReference type="SUPFAM" id="SSF52540">
    <property type="entry name" value="P-loop containing nucleoside triphosphate hydrolases"/>
    <property type="match status" value="1"/>
</dbReference>
<dbReference type="InterPro" id="IPR027417">
    <property type="entry name" value="P-loop_NTPase"/>
</dbReference>